<comment type="caution">
    <text evidence="2">The sequence shown here is derived from an EMBL/GenBank/DDBJ whole genome shotgun (WGS) entry which is preliminary data.</text>
</comment>
<keyword evidence="3" id="KW-1185">Reference proteome</keyword>
<feature type="signal peptide" evidence="1">
    <location>
        <begin position="1"/>
        <end position="23"/>
    </location>
</feature>
<protein>
    <submittedName>
        <fullName evidence="2">4-aminobutyrate aminotransferase</fullName>
    </submittedName>
</protein>
<evidence type="ECO:0000256" key="1">
    <source>
        <dbReference type="SAM" id="SignalP"/>
    </source>
</evidence>
<reference evidence="2 3" key="1">
    <citation type="submission" date="2024-09" db="EMBL/GenBank/DDBJ databases">
        <title>Nodulacao em especies de Leguminosae Basais da Amazonia e Caracterizacao dos Rizobios e Bacterias Associadas aos Nodulos.</title>
        <authorList>
            <person name="Jambeiro I.C.A."/>
            <person name="Lopes I.S."/>
            <person name="Aguiar E.R.G.R."/>
            <person name="Santos A.F.J."/>
            <person name="Dos Santos J.M.F."/>
            <person name="Gross E."/>
        </authorList>
    </citation>
    <scope>NUCLEOTIDE SEQUENCE [LARGE SCALE GENOMIC DNA]</scope>
    <source>
        <strain evidence="2 3">BRUESC1165</strain>
    </source>
</reference>
<evidence type="ECO:0000313" key="3">
    <source>
        <dbReference type="Proteomes" id="UP001593940"/>
    </source>
</evidence>
<dbReference type="RefSeq" id="WP_377030564.1">
    <property type="nucleotide sequence ID" value="NZ_JBHOMY010000060.1"/>
</dbReference>
<proteinExistence type="predicted"/>
<accession>A0ABV6YBN6</accession>
<dbReference type="Proteomes" id="UP001593940">
    <property type="component" value="Unassembled WGS sequence"/>
</dbReference>
<keyword evidence="2" id="KW-0808">Transferase</keyword>
<feature type="chain" id="PRO_5047106020" evidence="1">
    <location>
        <begin position="24"/>
        <end position="147"/>
    </location>
</feature>
<evidence type="ECO:0000313" key="2">
    <source>
        <dbReference type="EMBL" id="MFC1458659.1"/>
    </source>
</evidence>
<dbReference type="GO" id="GO:0008483">
    <property type="term" value="F:transaminase activity"/>
    <property type="evidence" value="ECO:0007669"/>
    <property type="project" value="UniProtKB-KW"/>
</dbReference>
<gene>
    <name evidence="2" type="ORF">ACETIH_18545</name>
</gene>
<sequence length="147" mass="15536">MQPPAAALALACSLALPGAAALAQTNSAHRSTDVVAGKSHRLGVYGNVQKDCTSGPLPTVRVVNPPKHGELNVRSGKLKAGRITRCPKLEATAQGIFYKANPTYKKTDEVAYEVRSTSGKVESHTVRITVRDAQASDSAKLGQEDEL</sequence>
<dbReference type="EMBL" id="JBHOMY010000060">
    <property type="protein sequence ID" value="MFC1458659.1"/>
    <property type="molecule type" value="Genomic_DNA"/>
</dbReference>
<organism evidence="2 3">
    <name type="scientific">Microvirga arabica</name>
    <dbReference type="NCBI Taxonomy" id="1128671"/>
    <lineage>
        <taxon>Bacteria</taxon>
        <taxon>Pseudomonadati</taxon>
        <taxon>Pseudomonadota</taxon>
        <taxon>Alphaproteobacteria</taxon>
        <taxon>Hyphomicrobiales</taxon>
        <taxon>Methylobacteriaceae</taxon>
        <taxon>Microvirga</taxon>
    </lineage>
</organism>
<name>A0ABV6YBN6_9HYPH</name>
<keyword evidence="1" id="KW-0732">Signal</keyword>
<keyword evidence="2" id="KW-0032">Aminotransferase</keyword>